<sequence>MKILSNLSLNTVFAGWFFVAWVSVCHSAAVAGEVQVELSSQQTYVGFPITLQIEFNNVAKHERPELPELDGLKIESAGVPSRRSQFFSINGRQTQSESITYSFSITPEREGDFVIPALTVSYDGRKELTESLRFSVSKNEVSDLAFAEITGDRPSVYVGESIELTLKIWIKPFHDEAHRVTLSEGDMWSLISNQTDWGPFADRMQELAENRQRPGGELVKREDAEGNPASYYLYEIDAPTYPQRAGSIDGSSCRIVIRYPTELQRSRNPLSDFFDDSFAPFGTRLAITGMRPVIAQAEVAPIEIKSIPTQGRPANYRGAVGKYEIFTQASPKKVKAGDPVTLNIAIRGDGPMDLVQPPPLSEQASLVKDFKVADEALAGLVDGKQKLFTTTIRPLSESVREIPPITFSFFDPSEERFVTVQSEPIAVSVTPADTLSFDNIVANSAPSQADPNQTNANLDSLNGSPQVYPVDELLVSQTPAAMLSKFVWTGIALPPLAFAFTLLLARRGVFIAGLRRWLMPMKQFEKQCNVAAAPTDLSETMRQFLMAHWKLEDADESRLVGHLRRRGDGELAVRLESWFDRCRQAEHGILLSEAGSNAPANLDNLKTEASQLAALCLKRRSKGAAESLRSATRRSKVAMRVMGGFGILTLGLSQPIHATEQSKLNLEQQREILQEAETIYDRGLTELRSDPDQAVRDFTLAATKYQAVVDAGIERSKLYYNLGHSYRRSGSMGLAVASYRRAILLDPDNPALLIALRDAQREFASANSAAEMQFNRRTLTQQIVALLFSWVPRYWVLWSAILAWGVAWVIIARGALARHPTGWSSAIACMLLAVALGGSVWAHEWSLRDPEAAIVVVADAGLRSVDDERVAIEGPSLRETSEVIVRKRRGDWVKVTTPDHRTGWLRRTDIR</sequence>
<protein>
    <submittedName>
        <fullName evidence="3">Tetratricopeptide repeat protein</fullName>
    </submittedName>
</protein>
<evidence type="ECO:0000256" key="2">
    <source>
        <dbReference type="SAM" id="Phobius"/>
    </source>
</evidence>
<reference evidence="3 4" key="1">
    <citation type="submission" date="2019-02" db="EMBL/GenBank/DDBJ databases">
        <title>Deep-cultivation of Planctomycetes and their phenomic and genomic characterization uncovers novel biology.</title>
        <authorList>
            <person name="Wiegand S."/>
            <person name="Jogler M."/>
            <person name="Boedeker C."/>
            <person name="Pinto D."/>
            <person name="Vollmers J."/>
            <person name="Rivas-Marin E."/>
            <person name="Kohn T."/>
            <person name="Peeters S.H."/>
            <person name="Heuer A."/>
            <person name="Rast P."/>
            <person name="Oberbeckmann S."/>
            <person name="Bunk B."/>
            <person name="Jeske O."/>
            <person name="Meyerdierks A."/>
            <person name="Storesund J.E."/>
            <person name="Kallscheuer N."/>
            <person name="Luecker S."/>
            <person name="Lage O.M."/>
            <person name="Pohl T."/>
            <person name="Merkel B.J."/>
            <person name="Hornburger P."/>
            <person name="Mueller R.-W."/>
            <person name="Bruemmer F."/>
            <person name="Labrenz M."/>
            <person name="Spormann A.M."/>
            <person name="Op Den Camp H."/>
            <person name="Overmann J."/>
            <person name="Amann R."/>
            <person name="Jetten M.S.M."/>
            <person name="Mascher T."/>
            <person name="Medema M.H."/>
            <person name="Devos D.P."/>
            <person name="Kaster A.-K."/>
            <person name="Ovreas L."/>
            <person name="Rohde M."/>
            <person name="Galperin M.Y."/>
            <person name="Jogler C."/>
        </authorList>
    </citation>
    <scope>NUCLEOTIDE SEQUENCE [LARGE SCALE GENOMIC DNA]</scope>
    <source>
        <strain evidence="3 4">Pla52o</strain>
    </source>
</reference>
<keyword evidence="4" id="KW-1185">Reference proteome</keyword>
<dbReference type="PROSITE" id="PS50005">
    <property type="entry name" value="TPR"/>
    <property type="match status" value="1"/>
</dbReference>
<feature type="repeat" description="TPR" evidence="1">
    <location>
        <begin position="716"/>
        <end position="749"/>
    </location>
</feature>
<evidence type="ECO:0000313" key="4">
    <source>
        <dbReference type="Proteomes" id="UP000316304"/>
    </source>
</evidence>
<dbReference type="PROSITE" id="PS50293">
    <property type="entry name" value="TPR_REGION"/>
    <property type="match status" value="1"/>
</dbReference>
<dbReference type="SMART" id="SM00028">
    <property type="entry name" value="TPR"/>
    <property type="match status" value="1"/>
</dbReference>
<dbReference type="AlphaFoldDB" id="A0A5C6CNS8"/>
<proteinExistence type="predicted"/>
<organism evidence="3 4">
    <name type="scientific">Novipirellula galeiformis</name>
    <dbReference type="NCBI Taxonomy" id="2528004"/>
    <lineage>
        <taxon>Bacteria</taxon>
        <taxon>Pseudomonadati</taxon>
        <taxon>Planctomycetota</taxon>
        <taxon>Planctomycetia</taxon>
        <taxon>Pirellulales</taxon>
        <taxon>Pirellulaceae</taxon>
        <taxon>Novipirellula</taxon>
    </lineage>
</organism>
<gene>
    <name evidence="3" type="ORF">Pla52o_23360</name>
</gene>
<feature type="transmembrane region" description="Helical" evidence="2">
    <location>
        <begin position="795"/>
        <end position="816"/>
    </location>
</feature>
<dbReference type="Pfam" id="PF13181">
    <property type="entry name" value="TPR_8"/>
    <property type="match status" value="1"/>
</dbReference>
<dbReference type="SUPFAM" id="SSF48452">
    <property type="entry name" value="TPR-like"/>
    <property type="match status" value="1"/>
</dbReference>
<dbReference type="InterPro" id="IPR025738">
    <property type="entry name" value="BatD"/>
</dbReference>
<evidence type="ECO:0000256" key="1">
    <source>
        <dbReference type="PROSITE-ProRule" id="PRU00339"/>
    </source>
</evidence>
<dbReference type="InterPro" id="IPR011990">
    <property type="entry name" value="TPR-like_helical_dom_sf"/>
</dbReference>
<dbReference type="PANTHER" id="PTHR40940">
    <property type="entry name" value="PROTEIN BATD-RELATED"/>
    <property type="match status" value="1"/>
</dbReference>
<accession>A0A5C6CNS8</accession>
<dbReference type="Pfam" id="PF13584">
    <property type="entry name" value="BatD"/>
    <property type="match status" value="2"/>
</dbReference>
<dbReference type="Gene3D" id="1.25.40.10">
    <property type="entry name" value="Tetratricopeptide repeat domain"/>
    <property type="match status" value="1"/>
</dbReference>
<keyword evidence="2" id="KW-0472">Membrane</keyword>
<dbReference type="InterPro" id="IPR019734">
    <property type="entry name" value="TPR_rpt"/>
</dbReference>
<dbReference type="PANTHER" id="PTHR40940:SF2">
    <property type="entry name" value="BATD"/>
    <property type="match status" value="1"/>
</dbReference>
<dbReference type="RefSeq" id="WP_146594581.1">
    <property type="nucleotide sequence ID" value="NZ_SJPT01000003.1"/>
</dbReference>
<evidence type="ECO:0000313" key="3">
    <source>
        <dbReference type="EMBL" id="TWU24409.1"/>
    </source>
</evidence>
<comment type="caution">
    <text evidence="3">The sequence shown here is derived from an EMBL/GenBank/DDBJ whole genome shotgun (WGS) entry which is preliminary data.</text>
</comment>
<keyword evidence="2" id="KW-0812">Transmembrane</keyword>
<feature type="transmembrane region" description="Helical" evidence="2">
    <location>
        <begin position="823"/>
        <end position="842"/>
    </location>
</feature>
<keyword evidence="1" id="KW-0802">TPR repeat</keyword>
<name>A0A5C6CNS8_9BACT</name>
<dbReference type="OrthoDB" id="226310at2"/>
<dbReference type="Proteomes" id="UP000316304">
    <property type="component" value="Unassembled WGS sequence"/>
</dbReference>
<dbReference type="EMBL" id="SJPT01000003">
    <property type="protein sequence ID" value="TWU24409.1"/>
    <property type="molecule type" value="Genomic_DNA"/>
</dbReference>
<keyword evidence="2" id="KW-1133">Transmembrane helix</keyword>
<dbReference type="Gene3D" id="2.30.30.40">
    <property type="entry name" value="SH3 Domains"/>
    <property type="match status" value="1"/>
</dbReference>